<gene>
    <name evidence="2" type="ORF">C7999DRAFT_16990</name>
</gene>
<dbReference type="AlphaFoldDB" id="A0AAN7HCK4"/>
<feature type="region of interest" description="Disordered" evidence="1">
    <location>
        <begin position="1"/>
        <end position="57"/>
    </location>
</feature>
<keyword evidence="3" id="KW-1185">Reference proteome</keyword>
<dbReference type="EMBL" id="MU857724">
    <property type="protein sequence ID" value="KAK4244786.1"/>
    <property type="molecule type" value="Genomic_DNA"/>
</dbReference>
<feature type="non-terminal residue" evidence="2">
    <location>
        <position position="1"/>
    </location>
</feature>
<reference evidence="2" key="2">
    <citation type="submission" date="2023-05" db="EMBL/GenBank/DDBJ databases">
        <authorList>
            <consortium name="Lawrence Berkeley National Laboratory"/>
            <person name="Steindorff A."/>
            <person name="Hensen N."/>
            <person name="Bonometti L."/>
            <person name="Westerberg I."/>
            <person name="Brannstrom I.O."/>
            <person name="Guillou S."/>
            <person name="Cros-Aarteil S."/>
            <person name="Calhoun S."/>
            <person name="Haridas S."/>
            <person name="Kuo A."/>
            <person name="Mondo S."/>
            <person name="Pangilinan J."/>
            <person name="Riley R."/>
            <person name="Labutti K."/>
            <person name="Andreopoulos B."/>
            <person name="Lipzen A."/>
            <person name="Chen C."/>
            <person name="Yanf M."/>
            <person name="Daum C."/>
            <person name="Ng V."/>
            <person name="Clum A."/>
            <person name="Ohm R."/>
            <person name="Martin F."/>
            <person name="Silar P."/>
            <person name="Natvig D."/>
            <person name="Lalanne C."/>
            <person name="Gautier V."/>
            <person name="Ament-Velasquez S.L."/>
            <person name="Kruys A."/>
            <person name="Hutchinson M.I."/>
            <person name="Powell A.J."/>
            <person name="Barry K."/>
            <person name="Miller A.N."/>
            <person name="Grigoriev I.V."/>
            <person name="Debuchy R."/>
            <person name="Gladieux P."/>
            <person name="Thoren M.H."/>
            <person name="Johannesson H."/>
        </authorList>
    </citation>
    <scope>NUCLEOTIDE SEQUENCE</scope>
    <source>
        <strain evidence="2">CBS 359.72</strain>
    </source>
</reference>
<evidence type="ECO:0000313" key="2">
    <source>
        <dbReference type="EMBL" id="KAK4244786.1"/>
    </source>
</evidence>
<evidence type="ECO:0000256" key="1">
    <source>
        <dbReference type="SAM" id="MobiDB-lite"/>
    </source>
</evidence>
<reference evidence="2" key="1">
    <citation type="journal article" date="2023" name="Mol. Phylogenet. Evol.">
        <title>Genome-scale phylogeny and comparative genomics of the fungal order Sordariales.</title>
        <authorList>
            <person name="Hensen N."/>
            <person name="Bonometti L."/>
            <person name="Westerberg I."/>
            <person name="Brannstrom I.O."/>
            <person name="Guillou S."/>
            <person name="Cros-Aarteil S."/>
            <person name="Calhoun S."/>
            <person name="Haridas S."/>
            <person name="Kuo A."/>
            <person name="Mondo S."/>
            <person name="Pangilinan J."/>
            <person name="Riley R."/>
            <person name="LaButti K."/>
            <person name="Andreopoulos B."/>
            <person name="Lipzen A."/>
            <person name="Chen C."/>
            <person name="Yan M."/>
            <person name="Daum C."/>
            <person name="Ng V."/>
            <person name="Clum A."/>
            <person name="Steindorff A."/>
            <person name="Ohm R.A."/>
            <person name="Martin F."/>
            <person name="Silar P."/>
            <person name="Natvig D.O."/>
            <person name="Lalanne C."/>
            <person name="Gautier V."/>
            <person name="Ament-Velasquez S.L."/>
            <person name="Kruys A."/>
            <person name="Hutchinson M.I."/>
            <person name="Powell A.J."/>
            <person name="Barry K."/>
            <person name="Miller A.N."/>
            <person name="Grigoriev I.V."/>
            <person name="Debuchy R."/>
            <person name="Gladieux P."/>
            <person name="Hiltunen Thoren M."/>
            <person name="Johannesson H."/>
        </authorList>
    </citation>
    <scope>NUCLEOTIDE SEQUENCE</scope>
    <source>
        <strain evidence="2">CBS 359.72</strain>
    </source>
</reference>
<accession>A0AAN7HCK4</accession>
<evidence type="ECO:0000313" key="3">
    <source>
        <dbReference type="Proteomes" id="UP001303647"/>
    </source>
</evidence>
<name>A0AAN7HCK4_9PEZI</name>
<organism evidence="2 3">
    <name type="scientific">Corynascus novoguineensis</name>
    <dbReference type="NCBI Taxonomy" id="1126955"/>
    <lineage>
        <taxon>Eukaryota</taxon>
        <taxon>Fungi</taxon>
        <taxon>Dikarya</taxon>
        <taxon>Ascomycota</taxon>
        <taxon>Pezizomycotina</taxon>
        <taxon>Sordariomycetes</taxon>
        <taxon>Sordariomycetidae</taxon>
        <taxon>Sordariales</taxon>
        <taxon>Chaetomiaceae</taxon>
        <taxon>Corynascus</taxon>
    </lineage>
</organism>
<sequence>LQEGRKDNLQSTWPTTEQHQSMTGGPDPNLARASHSGDPTGLTGKGSLGQPTNKPRS</sequence>
<feature type="compositionally biased region" description="Polar residues" evidence="1">
    <location>
        <begin position="9"/>
        <end position="23"/>
    </location>
</feature>
<dbReference type="Proteomes" id="UP001303647">
    <property type="component" value="Unassembled WGS sequence"/>
</dbReference>
<proteinExistence type="predicted"/>
<protein>
    <submittedName>
        <fullName evidence="2">Uncharacterized protein</fullName>
    </submittedName>
</protein>
<comment type="caution">
    <text evidence="2">The sequence shown here is derived from an EMBL/GenBank/DDBJ whole genome shotgun (WGS) entry which is preliminary data.</text>
</comment>